<protein>
    <submittedName>
        <fullName evidence="2">Flagellar hook-length control protein FliK</fullName>
    </submittedName>
</protein>
<evidence type="ECO:0000313" key="2">
    <source>
        <dbReference type="EMBL" id="MCQ3828343.1"/>
    </source>
</evidence>
<sequence>MSGINTLLDTLLHQVLGKRVETVSRERQIQPVKPIDAAQGVQAVRSDARMNQHAVPPYTPIAQLKAGENWSGLVGSHDPVDNVHLSRVAQYISAIRAEPAVSASIGLPKGAIATSGAEASEVALLLKNNIVFSGLFYESHLAAWHRGLREKSLLQQEPQMRLWQDSRRTESGGSKELQALVAKQLDALTTNKLIWQGELWPGIATEIEVRPRLEEQIPLPPGAATVPEQPTDWDLKVSLSMETLGPVILLCKVSGSSLQLEVRAASQAAADRIAAAVNTLKSKFQTTGFQQVRVKVVVEE</sequence>
<organism evidence="2 3">
    <name type="scientific">Microbulbifer elongatus</name>
    <dbReference type="NCBI Taxonomy" id="86173"/>
    <lineage>
        <taxon>Bacteria</taxon>
        <taxon>Pseudomonadati</taxon>
        <taxon>Pseudomonadota</taxon>
        <taxon>Gammaproteobacteria</taxon>
        <taxon>Cellvibrionales</taxon>
        <taxon>Microbulbiferaceae</taxon>
        <taxon>Microbulbifer</taxon>
    </lineage>
</organism>
<keyword evidence="2" id="KW-0966">Cell projection</keyword>
<name>A0ABT1NWS1_9GAMM</name>
<dbReference type="EMBL" id="JACASI010000011">
    <property type="protein sequence ID" value="MCQ3828343.1"/>
    <property type="molecule type" value="Genomic_DNA"/>
</dbReference>
<gene>
    <name evidence="2" type="ORF">HXX02_02690</name>
</gene>
<feature type="domain" description="Flagellar hook-length control protein-like C-terminal" evidence="1">
    <location>
        <begin position="226"/>
        <end position="297"/>
    </location>
</feature>
<dbReference type="Proteomes" id="UP001205566">
    <property type="component" value="Unassembled WGS sequence"/>
</dbReference>
<accession>A0ABT1NWS1</accession>
<keyword evidence="3" id="KW-1185">Reference proteome</keyword>
<dbReference type="Gene3D" id="3.30.750.140">
    <property type="match status" value="1"/>
</dbReference>
<dbReference type="Pfam" id="PF02120">
    <property type="entry name" value="Flg_hook"/>
    <property type="match status" value="1"/>
</dbReference>
<proteinExistence type="predicted"/>
<evidence type="ECO:0000313" key="3">
    <source>
        <dbReference type="Proteomes" id="UP001205566"/>
    </source>
</evidence>
<comment type="caution">
    <text evidence="2">The sequence shown here is derived from an EMBL/GenBank/DDBJ whole genome shotgun (WGS) entry which is preliminary data.</text>
</comment>
<keyword evidence="2" id="KW-0969">Cilium</keyword>
<keyword evidence="2" id="KW-0282">Flagellum</keyword>
<dbReference type="InterPro" id="IPR038610">
    <property type="entry name" value="FliK-like_C_sf"/>
</dbReference>
<evidence type="ECO:0000259" key="1">
    <source>
        <dbReference type="Pfam" id="PF02120"/>
    </source>
</evidence>
<dbReference type="RefSeq" id="WP_255873194.1">
    <property type="nucleotide sequence ID" value="NZ_JACASI010000011.1"/>
</dbReference>
<dbReference type="InterPro" id="IPR021136">
    <property type="entry name" value="Flagellar_hook_control-like_C"/>
</dbReference>
<reference evidence="2" key="1">
    <citation type="thesis" date="2020" institute="Technische Universitat Dresden" country="Dresden, Germany">
        <title>The Agarolytic System of Microbulbifer elongatus PORT2, Isolated from Batu Karas, Pangandaran West Java Indonesia.</title>
        <authorList>
            <person name="Anggraeni S.R."/>
        </authorList>
    </citation>
    <scope>NUCLEOTIDE SEQUENCE</scope>
    <source>
        <strain evidence="2">PORT2</strain>
    </source>
</reference>